<name>A0A5C3QBB3_9AGAR</name>
<evidence type="ECO:0000313" key="1">
    <source>
        <dbReference type="EMBL" id="TFK99031.1"/>
    </source>
</evidence>
<keyword evidence="2" id="KW-1185">Reference proteome</keyword>
<dbReference type="AlphaFoldDB" id="A0A5C3QBB3"/>
<proteinExistence type="predicted"/>
<accession>A0A5C3QBB3</accession>
<organism evidence="1 2">
    <name type="scientific">Pterulicium gracile</name>
    <dbReference type="NCBI Taxonomy" id="1884261"/>
    <lineage>
        <taxon>Eukaryota</taxon>
        <taxon>Fungi</taxon>
        <taxon>Dikarya</taxon>
        <taxon>Basidiomycota</taxon>
        <taxon>Agaricomycotina</taxon>
        <taxon>Agaricomycetes</taxon>
        <taxon>Agaricomycetidae</taxon>
        <taxon>Agaricales</taxon>
        <taxon>Pleurotineae</taxon>
        <taxon>Pterulaceae</taxon>
        <taxon>Pterulicium</taxon>
    </lineage>
</organism>
<dbReference type="EMBL" id="ML178836">
    <property type="protein sequence ID" value="TFK99031.1"/>
    <property type="molecule type" value="Genomic_DNA"/>
</dbReference>
<gene>
    <name evidence="1" type="ORF">BDV98DRAFT_192536</name>
</gene>
<evidence type="ECO:0000313" key="2">
    <source>
        <dbReference type="Proteomes" id="UP000305067"/>
    </source>
</evidence>
<sequence length="81" mass="9290">MSNYCNLGGINCPSFPGRHLWISFSSRLWFGTAVTALSIVGYLPGNRFWTPPHPRVSHRSVWPRNIWSFMLAMCPLYLCES</sequence>
<reference evidence="1 2" key="1">
    <citation type="journal article" date="2019" name="Nat. Ecol. Evol.">
        <title>Megaphylogeny resolves global patterns of mushroom evolution.</title>
        <authorList>
            <person name="Varga T."/>
            <person name="Krizsan K."/>
            <person name="Foldi C."/>
            <person name="Dima B."/>
            <person name="Sanchez-Garcia M."/>
            <person name="Sanchez-Ramirez S."/>
            <person name="Szollosi G.J."/>
            <person name="Szarkandi J.G."/>
            <person name="Papp V."/>
            <person name="Albert L."/>
            <person name="Andreopoulos W."/>
            <person name="Angelini C."/>
            <person name="Antonin V."/>
            <person name="Barry K.W."/>
            <person name="Bougher N.L."/>
            <person name="Buchanan P."/>
            <person name="Buyck B."/>
            <person name="Bense V."/>
            <person name="Catcheside P."/>
            <person name="Chovatia M."/>
            <person name="Cooper J."/>
            <person name="Damon W."/>
            <person name="Desjardin D."/>
            <person name="Finy P."/>
            <person name="Geml J."/>
            <person name="Haridas S."/>
            <person name="Hughes K."/>
            <person name="Justo A."/>
            <person name="Karasinski D."/>
            <person name="Kautmanova I."/>
            <person name="Kiss B."/>
            <person name="Kocsube S."/>
            <person name="Kotiranta H."/>
            <person name="LaButti K.M."/>
            <person name="Lechner B.E."/>
            <person name="Liimatainen K."/>
            <person name="Lipzen A."/>
            <person name="Lukacs Z."/>
            <person name="Mihaltcheva S."/>
            <person name="Morgado L.N."/>
            <person name="Niskanen T."/>
            <person name="Noordeloos M.E."/>
            <person name="Ohm R.A."/>
            <person name="Ortiz-Santana B."/>
            <person name="Ovrebo C."/>
            <person name="Racz N."/>
            <person name="Riley R."/>
            <person name="Savchenko A."/>
            <person name="Shiryaev A."/>
            <person name="Soop K."/>
            <person name="Spirin V."/>
            <person name="Szebenyi C."/>
            <person name="Tomsovsky M."/>
            <person name="Tulloss R.E."/>
            <person name="Uehling J."/>
            <person name="Grigoriev I.V."/>
            <person name="Vagvolgyi C."/>
            <person name="Papp T."/>
            <person name="Martin F.M."/>
            <person name="Miettinen O."/>
            <person name="Hibbett D.S."/>
            <person name="Nagy L.G."/>
        </authorList>
    </citation>
    <scope>NUCLEOTIDE SEQUENCE [LARGE SCALE GENOMIC DNA]</scope>
    <source>
        <strain evidence="1 2">CBS 309.79</strain>
    </source>
</reference>
<protein>
    <submittedName>
        <fullName evidence="1">Uncharacterized protein</fullName>
    </submittedName>
</protein>
<dbReference type="Proteomes" id="UP000305067">
    <property type="component" value="Unassembled WGS sequence"/>
</dbReference>